<dbReference type="EMBL" id="JBEXRX010000035">
    <property type="protein sequence ID" value="MEU0153169.1"/>
    <property type="molecule type" value="Genomic_DNA"/>
</dbReference>
<keyword evidence="3" id="KW-1185">Reference proteome</keyword>
<gene>
    <name evidence="2" type="ORF">ABZ071_14825</name>
</gene>
<dbReference type="RefSeq" id="WP_355665017.1">
    <property type="nucleotide sequence ID" value="NZ_JBEXRX010000035.1"/>
</dbReference>
<feature type="region of interest" description="Disordered" evidence="1">
    <location>
        <begin position="1"/>
        <end position="34"/>
    </location>
</feature>
<protein>
    <recommendedName>
        <fullName evidence="4">DUF5709 domain-containing protein</fullName>
    </recommendedName>
</protein>
<sequence length="112" mass="12003">MSQTERTDIADEWNVAEDDGVLDASDTLDDDRVGDPLDTGIVAADHWTAANRFGTTPAEERAGESLAQLLAEEEPDLDPYAEVADDEDELDPPGLRAGGADGAPGRRRRGPR</sequence>
<feature type="compositionally biased region" description="Acidic residues" evidence="1">
    <location>
        <begin position="74"/>
        <end position="91"/>
    </location>
</feature>
<evidence type="ECO:0000256" key="1">
    <source>
        <dbReference type="SAM" id="MobiDB-lite"/>
    </source>
</evidence>
<dbReference type="Proteomes" id="UP001550348">
    <property type="component" value="Unassembled WGS sequence"/>
</dbReference>
<evidence type="ECO:0000313" key="3">
    <source>
        <dbReference type="Proteomes" id="UP001550348"/>
    </source>
</evidence>
<proteinExistence type="predicted"/>
<evidence type="ECO:0000313" key="2">
    <source>
        <dbReference type="EMBL" id="MEU0153169.1"/>
    </source>
</evidence>
<comment type="caution">
    <text evidence="2">The sequence shown here is derived from an EMBL/GenBank/DDBJ whole genome shotgun (WGS) entry which is preliminary data.</text>
</comment>
<name>A0ABV2VK58_9ACTN</name>
<feature type="region of interest" description="Disordered" evidence="1">
    <location>
        <begin position="74"/>
        <end position="112"/>
    </location>
</feature>
<reference evidence="2 3" key="1">
    <citation type="submission" date="2024-06" db="EMBL/GenBank/DDBJ databases">
        <title>The Natural Products Discovery Center: Release of the First 8490 Sequenced Strains for Exploring Actinobacteria Biosynthetic Diversity.</title>
        <authorList>
            <person name="Kalkreuter E."/>
            <person name="Kautsar S.A."/>
            <person name="Yang D."/>
            <person name="Bader C.D."/>
            <person name="Teijaro C.N."/>
            <person name="Fluegel L."/>
            <person name="Davis C.M."/>
            <person name="Simpson J.R."/>
            <person name="Lauterbach L."/>
            <person name="Steele A.D."/>
            <person name="Gui C."/>
            <person name="Meng S."/>
            <person name="Li G."/>
            <person name="Viehrig K."/>
            <person name="Ye F."/>
            <person name="Su P."/>
            <person name="Kiefer A.F."/>
            <person name="Nichols A."/>
            <person name="Cepeda A.J."/>
            <person name="Yan W."/>
            <person name="Fan B."/>
            <person name="Jiang Y."/>
            <person name="Adhikari A."/>
            <person name="Zheng C.-J."/>
            <person name="Schuster L."/>
            <person name="Cowan T.M."/>
            <person name="Smanski M.J."/>
            <person name="Chevrette M.G."/>
            <person name="De Carvalho L.P.S."/>
            <person name="Shen B."/>
        </authorList>
    </citation>
    <scope>NUCLEOTIDE SEQUENCE [LARGE SCALE GENOMIC DNA]</scope>
    <source>
        <strain evidence="2 3">NPDC006286</strain>
    </source>
</reference>
<organism evidence="2 3">
    <name type="scientific">Micromonospora fulviviridis</name>
    <dbReference type="NCBI Taxonomy" id="47860"/>
    <lineage>
        <taxon>Bacteria</taxon>
        <taxon>Bacillati</taxon>
        <taxon>Actinomycetota</taxon>
        <taxon>Actinomycetes</taxon>
        <taxon>Micromonosporales</taxon>
        <taxon>Micromonosporaceae</taxon>
        <taxon>Micromonospora</taxon>
    </lineage>
</organism>
<feature type="compositionally biased region" description="Acidic residues" evidence="1">
    <location>
        <begin position="10"/>
        <end position="29"/>
    </location>
</feature>
<evidence type="ECO:0008006" key="4">
    <source>
        <dbReference type="Google" id="ProtNLM"/>
    </source>
</evidence>
<accession>A0ABV2VK58</accession>